<dbReference type="Proteomes" id="UP000289465">
    <property type="component" value="Unassembled WGS sequence"/>
</dbReference>
<protein>
    <submittedName>
        <fullName evidence="7">Pca regulon regulatory protein</fullName>
    </submittedName>
</protein>
<dbReference type="Gene3D" id="1.10.10.10">
    <property type="entry name" value="Winged helix-like DNA-binding domain superfamily/Winged helix DNA-binding domain"/>
    <property type="match status" value="1"/>
</dbReference>
<dbReference type="SMART" id="SM00346">
    <property type="entry name" value="HTH_ICLR"/>
    <property type="match status" value="1"/>
</dbReference>
<dbReference type="InterPro" id="IPR005471">
    <property type="entry name" value="Tscrpt_reg_IclR_N"/>
</dbReference>
<dbReference type="Gene3D" id="3.30.450.40">
    <property type="match status" value="1"/>
</dbReference>
<dbReference type="PROSITE" id="PS51077">
    <property type="entry name" value="HTH_ICLR"/>
    <property type="match status" value="1"/>
</dbReference>
<evidence type="ECO:0000313" key="7">
    <source>
        <dbReference type="EMBL" id="SSW70224.1"/>
    </source>
</evidence>
<evidence type="ECO:0000256" key="1">
    <source>
        <dbReference type="ARBA" id="ARBA00023015"/>
    </source>
</evidence>
<evidence type="ECO:0000256" key="2">
    <source>
        <dbReference type="ARBA" id="ARBA00023125"/>
    </source>
</evidence>
<proteinExistence type="predicted"/>
<reference evidence="7 8" key="1">
    <citation type="submission" date="2018-07" db="EMBL/GenBank/DDBJ databases">
        <authorList>
            <person name="Peeters C."/>
        </authorList>
    </citation>
    <scope>NUCLEOTIDE SEQUENCE [LARGE SCALE GENOMIC DNA]</scope>
    <source>
        <strain evidence="7 8">LMG 30378</strain>
    </source>
</reference>
<feature type="domain" description="IclR-ED" evidence="6">
    <location>
        <begin position="90"/>
        <end position="274"/>
    </location>
</feature>
<feature type="domain" description="HTH iclR-type" evidence="5">
    <location>
        <begin position="27"/>
        <end position="89"/>
    </location>
</feature>
<dbReference type="PANTHER" id="PTHR30136:SF35">
    <property type="entry name" value="HTH-TYPE TRANSCRIPTIONAL REGULATOR RV1719"/>
    <property type="match status" value="1"/>
</dbReference>
<keyword evidence="3" id="KW-0804">Transcription</keyword>
<dbReference type="Pfam" id="PF09339">
    <property type="entry name" value="HTH_IclR"/>
    <property type="match status" value="1"/>
</dbReference>
<dbReference type="Pfam" id="PF01614">
    <property type="entry name" value="IclR_C"/>
    <property type="match status" value="1"/>
</dbReference>
<name>A0A446CQT8_9BURK</name>
<dbReference type="InterPro" id="IPR036390">
    <property type="entry name" value="WH_DNA-bd_sf"/>
</dbReference>
<accession>A0A446CQT8</accession>
<evidence type="ECO:0000313" key="8">
    <source>
        <dbReference type="Proteomes" id="UP000289465"/>
    </source>
</evidence>
<keyword evidence="2" id="KW-0238">DNA-binding</keyword>
<dbReference type="EMBL" id="UFQC01000022">
    <property type="protein sequence ID" value="SSW70224.1"/>
    <property type="molecule type" value="Genomic_DNA"/>
</dbReference>
<dbReference type="InterPro" id="IPR036388">
    <property type="entry name" value="WH-like_DNA-bd_sf"/>
</dbReference>
<dbReference type="AlphaFoldDB" id="A0A446CQT8"/>
<dbReference type="InterPro" id="IPR014757">
    <property type="entry name" value="Tscrpt_reg_IclR_C"/>
</dbReference>
<dbReference type="GO" id="GO:0003677">
    <property type="term" value="F:DNA binding"/>
    <property type="evidence" value="ECO:0007669"/>
    <property type="project" value="UniProtKB-KW"/>
</dbReference>
<evidence type="ECO:0000256" key="4">
    <source>
        <dbReference type="SAM" id="MobiDB-lite"/>
    </source>
</evidence>
<evidence type="ECO:0000259" key="5">
    <source>
        <dbReference type="PROSITE" id="PS51077"/>
    </source>
</evidence>
<gene>
    <name evidence="7" type="primary">pcaR_5</name>
    <name evidence="7" type="ORF">AVE30378_03920</name>
</gene>
<evidence type="ECO:0000259" key="6">
    <source>
        <dbReference type="PROSITE" id="PS51078"/>
    </source>
</evidence>
<dbReference type="SUPFAM" id="SSF55781">
    <property type="entry name" value="GAF domain-like"/>
    <property type="match status" value="1"/>
</dbReference>
<dbReference type="PROSITE" id="PS51078">
    <property type="entry name" value="ICLR_ED"/>
    <property type="match status" value="1"/>
</dbReference>
<organism evidence="7 8">
    <name type="scientific">Achromobacter veterisilvae</name>
    <dbReference type="NCBI Taxonomy" id="2069367"/>
    <lineage>
        <taxon>Bacteria</taxon>
        <taxon>Pseudomonadati</taxon>
        <taxon>Pseudomonadota</taxon>
        <taxon>Betaproteobacteria</taxon>
        <taxon>Burkholderiales</taxon>
        <taxon>Alcaligenaceae</taxon>
        <taxon>Achromobacter</taxon>
    </lineage>
</organism>
<dbReference type="InterPro" id="IPR050707">
    <property type="entry name" value="HTH_MetabolicPath_Reg"/>
</dbReference>
<dbReference type="SUPFAM" id="SSF46785">
    <property type="entry name" value="Winged helix' DNA-binding domain"/>
    <property type="match status" value="1"/>
</dbReference>
<evidence type="ECO:0000256" key="3">
    <source>
        <dbReference type="ARBA" id="ARBA00023163"/>
    </source>
</evidence>
<feature type="region of interest" description="Disordered" evidence="4">
    <location>
        <begin position="268"/>
        <end position="302"/>
    </location>
</feature>
<sequence length="302" mass="33129">MRIEEKLIRGSVRPTRSMNPESSTLYVQSLATGIAVLDAFTAERASMSLPEIAAAAGITRSAAQRFAFTLEALGLLNKDPVTKRYSLSSRTLDSGCRYLESHPLLDRANPFLLELNRNAGETVNLAEPAGQDMIYIGRFPSPLRLLVHMPVGRRIPMYCSSTGRVYLAGLSDEEAYEALAACDRVKYTSNTLTDLDELMAQVRESREQGYAYCKEEYYRGDLALAVPVYDLNQRVVAGLQLSVSAAKWTVKRALSRFIPMMLETARQISTSPPTPRALAPFGGGAARDLHAQPPARPGGRKG</sequence>
<dbReference type="GO" id="GO:0003700">
    <property type="term" value="F:DNA-binding transcription factor activity"/>
    <property type="evidence" value="ECO:0007669"/>
    <property type="project" value="TreeGrafter"/>
</dbReference>
<keyword evidence="1" id="KW-0805">Transcription regulation</keyword>
<dbReference type="PANTHER" id="PTHR30136">
    <property type="entry name" value="HELIX-TURN-HELIX TRANSCRIPTIONAL REGULATOR, ICLR FAMILY"/>
    <property type="match status" value="1"/>
</dbReference>
<dbReference type="GO" id="GO:0045892">
    <property type="term" value="P:negative regulation of DNA-templated transcription"/>
    <property type="evidence" value="ECO:0007669"/>
    <property type="project" value="TreeGrafter"/>
</dbReference>
<dbReference type="InterPro" id="IPR029016">
    <property type="entry name" value="GAF-like_dom_sf"/>
</dbReference>